<dbReference type="RefSeq" id="WP_257918955.1">
    <property type="nucleotide sequence ID" value="NZ_JAMXQV010000002.1"/>
</dbReference>
<dbReference type="PANTHER" id="PTHR42912:SF95">
    <property type="entry name" value="METHYLTRANSFERASE TYPE 11 DOMAIN-CONTAINING PROTEIN"/>
    <property type="match status" value="1"/>
</dbReference>
<protein>
    <submittedName>
        <fullName evidence="2">Class I SAM-dependent methyltransferase</fullName>
    </submittedName>
</protein>
<dbReference type="Gene3D" id="3.40.50.150">
    <property type="entry name" value="Vaccinia Virus protein VP39"/>
    <property type="match status" value="1"/>
</dbReference>
<dbReference type="PANTHER" id="PTHR42912">
    <property type="entry name" value="METHYLTRANSFERASE"/>
    <property type="match status" value="1"/>
</dbReference>
<keyword evidence="3" id="KW-1185">Reference proteome</keyword>
<evidence type="ECO:0000313" key="2">
    <source>
        <dbReference type="EMBL" id="MCR6482327.1"/>
    </source>
</evidence>
<dbReference type="CDD" id="cd02440">
    <property type="entry name" value="AdoMet_MTases"/>
    <property type="match status" value="1"/>
</dbReference>
<organism evidence="2 3">
    <name type="scientific">Amycolatopsis iheyensis</name>
    <dbReference type="NCBI Taxonomy" id="2945988"/>
    <lineage>
        <taxon>Bacteria</taxon>
        <taxon>Bacillati</taxon>
        <taxon>Actinomycetota</taxon>
        <taxon>Actinomycetes</taxon>
        <taxon>Pseudonocardiales</taxon>
        <taxon>Pseudonocardiaceae</taxon>
        <taxon>Amycolatopsis</taxon>
    </lineage>
</organism>
<accession>A0A9X2N7J0</accession>
<sequence length="232" mass="24372">MTAYDTIADWYESTFPTSRRDDPLGIGAALRELLGPGAGACLELGCGTGVHAAAIRTLGRTPLGVDVSAGMLRHAAGRLPVARADATALPIATGSLPAVAAIMVHTDMPAYPAVLREAARVLAPGGVFVHVGVHPCFCGGFADRSDERAIVIRPGYRERSWTRASWTDQGLRDKVGATHLPLPELLHAVLDAGLVFERFAEGGAPTPTVLAWRAKNVPPGCRIRVSPDDAQA</sequence>
<keyword evidence="2" id="KW-0808">Transferase</keyword>
<dbReference type="InterPro" id="IPR013216">
    <property type="entry name" value="Methyltransf_11"/>
</dbReference>
<keyword evidence="2" id="KW-0489">Methyltransferase</keyword>
<dbReference type="GO" id="GO:0008757">
    <property type="term" value="F:S-adenosylmethionine-dependent methyltransferase activity"/>
    <property type="evidence" value="ECO:0007669"/>
    <property type="project" value="InterPro"/>
</dbReference>
<dbReference type="AlphaFoldDB" id="A0A9X2N7J0"/>
<dbReference type="InterPro" id="IPR029063">
    <property type="entry name" value="SAM-dependent_MTases_sf"/>
</dbReference>
<dbReference type="InterPro" id="IPR050508">
    <property type="entry name" value="Methyltransf_Superfamily"/>
</dbReference>
<proteinExistence type="predicted"/>
<evidence type="ECO:0000313" key="3">
    <source>
        <dbReference type="Proteomes" id="UP001144096"/>
    </source>
</evidence>
<dbReference type="GO" id="GO:0032259">
    <property type="term" value="P:methylation"/>
    <property type="evidence" value="ECO:0007669"/>
    <property type="project" value="UniProtKB-KW"/>
</dbReference>
<name>A0A9X2N7J0_9PSEU</name>
<evidence type="ECO:0000259" key="1">
    <source>
        <dbReference type="Pfam" id="PF08241"/>
    </source>
</evidence>
<gene>
    <name evidence="2" type="ORF">M8542_05840</name>
</gene>
<reference evidence="2" key="1">
    <citation type="submission" date="2022-06" db="EMBL/GenBank/DDBJ databases">
        <title>Amycolatopsis iheyaensis sp. nov., a new species of the genus Amycolatopsis isolated from soil in Iheya island, Japan.</title>
        <authorList>
            <person name="Ngamcharungchit C."/>
            <person name="Kanto H."/>
            <person name="Take A."/>
            <person name="Intra B."/>
            <person name="Matsumoto A."/>
            <person name="Panbangred W."/>
            <person name="Inahashi Y."/>
        </authorList>
    </citation>
    <scope>NUCLEOTIDE SEQUENCE</scope>
    <source>
        <strain evidence="2">OK19-0408</strain>
    </source>
</reference>
<dbReference type="EMBL" id="JAMXQV010000002">
    <property type="protein sequence ID" value="MCR6482327.1"/>
    <property type="molecule type" value="Genomic_DNA"/>
</dbReference>
<comment type="caution">
    <text evidence="2">The sequence shown here is derived from an EMBL/GenBank/DDBJ whole genome shotgun (WGS) entry which is preliminary data.</text>
</comment>
<dbReference type="Pfam" id="PF08241">
    <property type="entry name" value="Methyltransf_11"/>
    <property type="match status" value="1"/>
</dbReference>
<dbReference type="SUPFAM" id="SSF53335">
    <property type="entry name" value="S-adenosyl-L-methionine-dependent methyltransferases"/>
    <property type="match status" value="1"/>
</dbReference>
<dbReference type="Proteomes" id="UP001144096">
    <property type="component" value="Unassembled WGS sequence"/>
</dbReference>
<feature type="domain" description="Methyltransferase type 11" evidence="1">
    <location>
        <begin position="42"/>
        <end position="129"/>
    </location>
</feature>